<dbReference type="PROSITE" id="PS00211">
    <property type="entry name" value="ABC_TRANSPORTER_1"/>
    <property type="match status" value="1"/>
</dbReference>
<dbReference type="PANTHER" id="PTHR43038">
    <property type="entry name" value="ATP-BINDING CASSETTE, SUB-FAMILY H, MEMBER 1"/>
    <property type="match status" value="1"/>
</dbReference>
<keyword evidence="1" id="KW-0813">Transport</keyword>
<protein>
    <submittedName>
        <fullName evidence="5">ABC transporter ATP-binding protein</fullName>
    </submittedName>
</protein>
<dbReference type="PROSITE" id="PS50893">
    <property type="entry name" value="ABC_TRANSPORTER_2"/>
    <property type="match status" value="1"/>
</dbReference>
<dbReference type="Gene3D" id="3.40.50.300">
    <property type="entry name" value="P-loop containing nucleotide triphosphate hydrolases"/>
    <property type="match status" value="1"/>
</dbReference>
<proteinExistence type="predicted"/>
<feature type="domain" description="ABC transporter" evidence="4">
    <location>
        <begin position="6"/>
        <end position="236"/>
    </location>
</feature>
<evidence type="ECO:0000256" key="1">
    <source>
        <dbReference type="ARBA" id="ARBA00022448"/>
    </source>
</evidence>
<dbReference type="EMBL" id="JACNJN010000092">
    <property type="protein sequence ID" value="MBC8335138.1"/>
    <property type="molecule type" value="Genomic_DNA"/>
</dbReference>
<dbReference type="CDD" id="cd03230">
    <property type="entry name" value="ABC_DR_subfamily_A"/>
    <property type="match status" value="1"/>
</dbReference>
<dbReference type="InterPro" id="IPR003593">
    <property type="entry name" value="AAA+_ATPase"/>
</dbReference>
<dbReference type="SUPFAM" id="SSF52540">
    <property type="entry name" value="P-loop containing nucleoside triphosphate hydrolases"/>
    <property type="match status" value="1"/>
</dbReference>
<dbReference type="InterPro" id="IPR027417">
    <property type="entry name" value="P-loop_NTPase"/>
</dbReference>
<evidence type="ECO:0000256" key="2">
    <source>
        <dbReference type="ARBA" id="ARBA00022741"/>
    </source>
</evidence>
<dbReference type="Pfam" id="PF00005">
    <property type="entry name" value="ABC_tran"/>
    <property type="match status" value="1"/>
</dbReference>
<evidence type="ECO:0000313" key="6">
    <source>
        <dbReference type="Proteomes" id="UP000614469"/>
    </source>
</evidence>
<gene>
    <name evidence="5" type="ORF">H8E29_07740</name>
</gene>
<dbReference type="GO" id="GO:0005524">
    <property type="term" value="F:ATP binding"/>
    <property type="evidence" value="ECO:0007669"/>
    <property type="project" value="UniProtKB-KW"/>
</dbReference>
<accession>A0A8J6NGF4</accession>
<name>A0A8J6NGF4_9CHLR</name>
<dbReference type="AlphaFoldDB" id="A0A8J6NGF4"/>
<dbReference type="GO" id="GO:0016887">
    <property type="term" value="F:ATP hydrolysis activity"/>
    <property type="evidence" value="ECO:0007669"/>
    <property type="project" value="InterPro"/>
</dbReference>
<dbReference type="InterPro" id="IPR003439">
    <property type="entry name" value="ABC_transporter-like_ATP-bd"/>
</dbReference>
<organism evidence="5 6">
    <name type="scientific">Candidatus Desulfolinea nitratireducens</name>
    <dbReference type="NCBI Taxonomy" id="2841698"/>
    <lineage>
        <taxon>Bacteria</taxon>
        <taxon>Bacillati</taxon>
        <taxon>Chloroflexota</taxon>
        <taxon>Anaerolineae</taxon>
        <taxon>Anaerolineales</taxon>
        <taxon>Anaerolineales incertae sedis</taxon>
        <taxon>Candidatus Desulfolinea</taxon>
    </lineage>
</organism>
<evidence type="ECO:0000256" key="3">
    <source>
        <dbReference type="ARBA" id="ARBA00022840"/>
    </source>
</evidence>
<evidence type="ECO:0000313" key="5">
    <source>
        <dbReference type="EMBL" id="MBC8335138.1"/>
    </source>
</evidence>
<evidence type="ECO:0000259" key="4">
    <source>
        <dbReference type="PROSITE" id="PS50893"/>
    </source>
</evidence>
<sequence>MTEYLIQAQGLYKSFGENHAVNDLFLHIERGEIYGLVGSDGAGKTTTLRLLVGAMLPDAGMITIDGMDLFQHGEEIRARIGYLSQRFSLYEELSVLENIRFFAEVRGLSTEEWLPRSMDILEFVGLAGFKERRAGQLSGGMKQKLGLASALVHRPRILLLDEPTTGVDPVTRQDFWQLIIRLVSDERLTVLISTPYMDEAARCGRLGFLRDGSLLKSGTPAELRSALEGSILELRGEPLRELRLAAAMDKDILEVHAFGDRLHLRVATGKTEAVLNRLPDQLAGRGLKVEDVRIIPPTLEDVFISLTSSEIADA</sequence>
<keyword evidence="3 5" id="KW-0067">ATP-binding</keyword>
<keyword evidence="2" id="KW-0547">Nucleotide-binding</keyword>
<dbReference type="InterPro" id="IPR017871">
    <property type="entry name" value="ABC_transporter-like_CS"/>
</dbReference>
<dbReference type="InterPro" id="IPR025302">
    <property type="entry name" value="DrrA1/2-like_C"/>
</dbReference>
<dbReference type="SMART" id="SM00382">
    <property type="entry name" value="AAA"/>
    <property type="match status" value="1"/>
</dbReference>
<dbReference type="PANTHER" id="PTHR43038:SF3">
    <property type="entry name" value="ABC TRANSPORTER G FAMILY MEMBER 20 ISOFORM X1"/>
    <property type="match status" value="1"/>
</dbReference>
<comment type="caution">
    <text evidence="5">The sequence shown here is derived from an EMBL/GenBank/DDBJ whole genome shotgun (WGS) entry which is preliminary data.</text>
</comment>
<dbReference type="Proteomes" id="UP000614469">
    <property type="component" value="Unassembled WGS sequence"/>
</dbReference>
<dbReference type="Pfam" id="PF13732">
    <property type="entry name" value="DrrA1-3_C"/>
    <property type="match status" value="1"/>
</dbReference>
<reference evidence="5 6" key="1">
    <citation type="submission" date="2020-08" db="EMBL/GenBank/DDBJ databases">
        <title>Bridging the membrane lipid divide: bacteria of the FCB group superphylum have the potential to synthesize archaeal ether lipids.</title>
        <authorList>
            <person name="Villanueva L."/>
            <person name="Von Meijenfeldt F.A.B."/>
            <person name="Westbye A.B."/>
            <person name="Yadav S."/>
            <person name="Hopmans E.C."/>
            <person name="Dutilh B.E."/>
            <person name="Sinninghe Damste J.S."/>
        </authorList>
    </citation>
    <scope>NUCLEOTIDE SEQUENCE [LARGE SCALE GENOMIC DNA]</scope>
    <source>
        <strain evidence="5">NIOZ-UU36</strain>
    </source>
</reference>